<dbReference type="Proteomes" id="UP000078550">
    <property type="component" value="Unassembled WGS sequence"/>
</dbReference>
<evidence type="ECO:0000256" key="1">
    <source>
        <dbReference type="SAM" id="Phobius"/>
    </source>
</evidence>
<keyword evidence="1" id="KW-0812">Transmembrane</keyword>
<proteinExistence type="predicted"/>
<evidence type="ECO:0000313" key="2">
    <source>
        <dbReference type="EMBL" id="SBT34399.1"/>
    </source>
</evidence>
<reference evidence="4 5" key="2">
    <citation type="submission" date="2016-05" db="EMBL/GenBank/DDBJ databases">
        <authorList>
            <person name="Naeem Raeece"/>
        </authorList>
    </citation>
    <scope>NUCLEOTIDE SEQUENCE [LARGE SCALE GENOMIC DNA]</scope>
</reference>
<sequence length="86" mass="9806">MVYPINQPVLHERQSVPQYLLLSPSFPTLPLLTCIVLIYLLYLAYVLTRAVDTQPFLPQQTRKCPNKTSSIIYTKDITKGGGWVHC</sequence>
<protein>
    <submittedName>
        <fullName evidence="2">Uncharacterized protein</fullName>
    </submittedName>
</protein>
<evidence type="ECO:0000313" key="5">
    <source>
        <dbReference type="Proteomes" id="UP000078555"/>
    </source>
</evidence>
<dbReference type="Proteomes" id="UP000078555">
    <property type="component" value="Unassembled WGS sequence"/>
</dbReference>
<feature type="transmembrane region" description="Helical" evidence="1">
    <location>
        <begin position="29"/>
        <end position="47"/>
    </location>
</feature>
<evidence type="ECO:0000313" key="4">
    <source>
        <dbReference type="Proteomes" id="UP000078550"/>
    </source>
</evidence>
<keyword evidence="5" id="KW-1185">Reference proteome</keyword>
<keyword evidence="1" id="KW-1133">Transmembrane helix</keyword>
<reference evidence="2" key="1">
    <citation type="submission" date="2016-05" db="EMBL/GenBank/DDBJ databases">
        <authorList>
            <person name="Lavstsen T."/>
            <person name="Jespersen J.S."/>
        </authorList>
    </citation>
    <scope>NUCLEOTIDE SEQUENCE [LARGE SCALE GENOMIC DNA]</scope>
</reference>
<accession>A0A1A8YSB6</accession>
<dbReference type="AlphaFoldDB" id="A0A1A8YSB6"/>
<evidence type="ECO:0000313" key="3">
    <source>
        <dbReference type="EMBL" id="SBT34848.1"/>
    </source>
</evidence>
<dbReference type="EMBL" id="FLRD01000070">
    <property type="protein sequence ID" value="SBT34399.1"/>
    <property type="molecule type" value="Genomic_DNA"/>
</dbReference>
<dbReference type="EMBL" id="FLRE01000086">
    <property type="protein sequence ID" value="SBT34848.1"/>
    <property type="molecule type" value="Genomic_DNA"/>
</dbReference>
<keyword evidence="1" id="KW-0472">Membrane</keyword>
<gene>
    <name evidence="2" type="ORF">POVWA1_022120</name>
    <name evidence="3" type="ORF">POVWA2_021940</name>
</gene>
<name>A0A1A8YSB6_PLAOA</name>
<organism evidence="2 5">
    <name type="scientific">Plasmodium ovale wallikeri</name>
    <dbReference type="NCBI Taxonomy" id="864142"/>
    <lineage>
        <taxon>Eukaryota</taxon>
        <taxon>Sar</taxon>
        <taxon>Alveolata</taxon>
        <taxon>Apicomplexa</taxon>
        <taxon>Aconoidasida</taxon>
        <taxon>Haemosporida</taxon>
        <taxon>Plasmodiidae</taxon>
        <taxon>Plasmodium</taxon>
        <taxon>Plasmodium (Plasmodium)</taxon>
    </lineage>
</organism>